<dbReference type="InterPro" id="IPR041657">
    <property type="entry name" value="HTH_17"/>
</dbReference>
<proteinExistence type="predicted"/>
<sequence length="97" mass="11048">MSLRKLLNPIGGAFFLTSPSKAPPPNLCNIKKKGNEMIFDDGDRYVTTRECAQLFSVSTTTIRNWVTRGLFPKPYKLGKSVRWRKKEILAFTPKEIS</sequence>
<organism evidence="2">
    <name type="scientific">Bartonella schoenbuchensis (strain DSM 13525 / NCTC 13165 / R1)</name>
    <dbReference type="NCBI Taxonomy" id="687861"/>
    <lineage>
        <taxon>Bacteria</taxon>
        <taxon>Pseudomonadati</taxon>
        <taxon>Pseudomonadota</taxon>
        <taxon>Alphaproteobacteria</taxon>
        <taxon>Hyphomicrobiales</taxon>
        <taxon>Bartonellaceae</taxon>
        <taxon>Bartonella</taxon>
    </lineage>
</organism>
<evidence type="ECO:0000313" key="2">
    <source>
        <dbReference type="EMBL" id="CBI82171.1"/>
    </source>
</evidence>
<name>E6YZ83_BARSR</name>
<dbReference type="AlphaFoldDB" id="E6YZ83"/>
<dbReference type="Gene3D" id="1.10.238.160">
    <property type="match status" value="1"/>
</dbReference>
<dbReference type="InterPro" id="IPR009061">
    <property type="entry name" value="DNA-bd_dom_put_sf"/>
</dbReference>
<dbReference type="SUPFAM" id="SSF46955">
    <property type="entry name" value="Putative DNA-binding domain"/>
    <property type="match status" value="1"/>
</dbReference>
<dbReference type="Pfam" id="PF12728">
    <property type="entry name" value="HTH_17"/>
    <property type="match status" value="1"/>
</dbReference>
<gene>
    <name evidence="2" type="ORF">B11C_40026</name>
</gene>
<protein>
    <submittedName>
        <fullName evidence="2">Phage-related protein (Modular protein)</fullName>
    </submittedName>
</protein>
<evidence type="ECO:0000259" key="1">
    <source>
        <dbReference type="Pfam" id="PF12728"/>
    </source>
</evidence>
<accession>E6YZ83</accession>
<feature type="domain" description="Helix-turn-helix" evidence="1">
    <location>
        <begin position="45"/>
        <end position="91"/>
    </location>
</feature>
<reference evidence="2" key="1">
    <citation type="journal article" date="2011" name="PLoS Genet.">
        <title>Parallel evolution of a type IV secretion system in radiating lineages of the host-restricted bacterial pathogen Bartonella.</title>
        <authorList>
            <person name="Engel P."/>
            <person name="Salzburger W."/>
            <person name="Liesch M."/>
            <person name="Chang C.C."/>
            <person name="Maruyama S."/>
            <person name="Lanz C."/>
            <person name="Calteau A."/>
            <person name="Lajus A."/>
            <person name="Medigue C."/>
            <person name="Schuster S.C."/>
            <person name="Dehio C."/>
        </authorList>
    </citation>
    <scope>NUCLEOTIDE SEQUENCE</scope>
    <source>
        <strain evidence="2">R1</strain>
    </source>
</reference>
<dbReference type="EMBL" id="FN645509">
    <property type="protein sequence ID" value="CBI82171.1"/>
    <property type="molecule type" value="Genomic_DNA"/>
</dbReference>